<protein>
    <recommendedName>
        <fullName evidence="1">Methyltransferase type 11 domain-containing protein</fullName>
    </recommendedName>
</protein>
<dbReference type="SUPFAM" id="SSF53335">
    <property type="entry name" value="S-adenosyl-L-methionine-dependent methyltransferases"/>
    <property type="match status" value="1"/>
</dbReference>
<evidence type="ECO:0000313" key="2">
    <source>
        <dbReference type="EMBL" id="CRY97561.1"/>
    </source>
</evidence>
<dbReference type="Pfam" id="PF08241">
    <property type="entry name" value="Methyltransf_11"/>
    <property type="match status" value="1"/>
</dbReference>
<reference evidence="2" key="1">
    <citation type="submission" date="2015-06" db="EMBL/GenBank/DDBJ databases">
        <authorList>
            <person name="Joergensen T."/>
        </authorList>
    </citation>
    <scope>NUCLEOTIDE SEQUENCE</scope>
    <source>
        <strain evidence="2">RGFK1638</strain>
    </source>
</reference>
<proteinExistence type="predicted"/>
<dbReference type="InterPro" id="IPR013216">
    <property type="entry name" value="Methyltransf_11"/>
</dbReference>
<reference evidence="2" key="2">
    <citation type="submission" date="2015-07" db="EMBL/GenBank/DDBJ databases">
        <title>Plasmids, circular viruses and viroids from rat gut.</title>
        <authorList>
            <person name="Jorgensen T.J."/>
            <person name="Hansen M.A."/>
            <person name="Xu Z."/>
            <person name="Tabak M.A."/>
            <person name="Sorensen S.J."/>
            <person name="Hansen L.H."/>
        </authorList>
    </citation>
    <scope>NUCLEOTIDE SEQUENCE</scope>
    <source>
        <strain evidence="2">RGFK1638</strain>
    </source>
</reference>
<name>A0A0H5Q697_9ZZZZ</name>
<dbReference type="AlphaFoldDB" id="A0A0H5Q697"/>
<dbReference type="EMBL" id="LN854147">
    <property type="protein sequence ID" value="CRY97561.1"/>
    <property type="molecule type" value="Genomic_DNA"/>
</dbReference>
<feature type="domain" description="Methyltransferase type 11" evidence="1">
    <location>
        <begin position="86"/>
        <end position="157"/>
    </location>
</feature>
<sequence>MPVQLDERFFQQLVMFLQQTDNKLNFIKTMLLKQNAQNLNMLFDTVYETNMWGNGSGSGSKEEILHGYVMFLQDFLQKHEIRTIADVGCGDWQFSKNIDWGGASYTGYDVASFVINANNARYAKENVHFVHYNGDFAQIQSADLLICKDVLQHLPNAKIHEFITILPKFRYALIANDIGERVNADILPTQYRALDLRKPPFNLTLEVVHLIKRMPRGRFSCGLFCRRNHL</sequence>
<dbReference type="GO" id="GO:0008757">
    <property type="term" value="F:S-adenosylmethionine-dependent methyltransferase activity"/>
    <property type="evidence" value="ECO:0007669"/>
    <property type="project" value="InterPro"/>
</dbReference>
<organism evidence="2">
    <name type="scientific">uncultured prokaryote</name>
    <dbReference type="NCBI Taxonomy" id="198431"/>
    <lineage>
        <taxon>unclassified sequences</taxon>
        <taxon>environmental samples</taxon>
    </lineage>
</organism>
<evidence type="ECO:0000259" key="1">
    <source>
        <dbReference type="Pfam" id="PF08241"/>
    </source>
</evidence>
<dbReference type="Gene3D" id="3.40.50.150">
    <property type="entry name" value="Vaccinia Virus protein VP39"/>
    <property type="match status" value="1"/>
</dbReference>
<dbReference type="InterPro" id="IPR029063">
    <property type="entry name" value="SAM-dependent_MTases_sf"/>
</dbReference>
<accession>A0A0H5Q697</accession>